<dbReference type="NCBIfam" id="NF007323">
    <property type="entry name" value="PRK09814.1-2"/>
    <property type="match status" value="1"/>
</dbReference>
<accession>A0A6P2CN53</accession>
<organism evidence="4 5">
    <name type="scientific">Leuconostoc litchii</name>
    <dbReference type="NCBI Taxonomy" id="1981069"/>
    <lineage>
        <taxon>Bacteria</taxon>
        <taxon>Bacillati</taxon>
        <taxon>Bacillota</taxon>
        <taxon>Bacilli</taxon>
        <taxon>Lactobacillales</taxon>
        <taxon>Lactobacillaceae</taxon>
        <taxon>Leuconostoc</taxon>
    </lineage>
</organism>
<dbReference type="InterPro" id="IPR058591">
    <property type="entry name" value="Gtf3_N"/>
</dbReference>
<evidence type="ECO:0000313" key="4">
    <source>
        <dbReference type="EMBL" id="TYC47478.1"/>
    </source>
</evidence>
<dbReference type="Pfam" id="PF26337">
    <property type="entry name" value="Gtf3_C"/>
    <property type="match status" value="1"/>
</dbReference>
<evidence type="ECO:0000259" key="3">
    <source>
        <dbReference type="Pfam" id="PF26337"/>
    </source>
</evidence>
<name>A0A6P2CN53_9LACO</name>
<feature type="domain" description="Glucosyltransferase 3-like N-terminal" evidence="2">
    <location>
        <begin position="2"/>
        <end position="148"/>
    </location>
</feature>
<evidence type="ECO:0000256" key="1">
    <source>
        <dbReference type="ARBA" id="ARBA00022679"/>
    </source>
</evidence>
<keyword evidence="5" id="KW-1185">Reference proteome</keyword>
<dbReference type="Gene3D" id="3.40.50.2000">
    <property type="entry name" value="Glycogen Phosphorylase B"/>
    <property type="match status" value="2"/>
</dbReference>
<dbReference type="PIRSF" id="PIRSF007023">
    <property type="entry name" value="UDP-Galf_transf"/>
    <property type="match status" value="1"/>
</dbReference>
<gene>
    <name evidence="4" type="ORF">ESZ47_04880</name>
</gene>
<evidence type="ECO:0000313" key="5">
    <source>
        <dbReference type="Proteomes" id="UP000442244"/>
    </source>
</evidence>
<dbReference type="GO" id="GO:0016740">
    <property type="term" value="F:transferase activity"/>
    <property type="evidence" value="ECO:0007669"/>
    <property type="project" value="UniProtKB-KW"/>
</dbReference>
<feature type="domain" description="Glucosyltransferase 3-like C-terminal" evidence="3">
    <location>
        <begin position="166"/>
        <end position="323"/>
    </location>
</feature>
<dbReference type="OrthoDB" id="9790931at2"/>
<dbReference type="EMBL" id="SDGY01000001">
    <property type="protein sequence ID" value="TYC47478.1"/>
    <property type="molecule type" value="Genomic_DNA"/>
</dbReference>
<dbReference type="Pfam" id="PF26334">
    <property type="entry name" value="Gtf3_N"/>
    <property type="match status" value="1"/>
</dbReference>
<dbReference type="InterPro" id="IPR058592">
    <property type="entry name" value="Gtf3_C"/>
</dbReference>
<dbReference type="Proteomes" id="UP000442244">
    <property type="component" value="Unassembled WGS sequence"/>
</dbReference>
<dbReference type="AlphaFoldDB" id="A0A6P2CN53"/>
<evidence type="ECO:0000259" key="2">
    <source>
        <dbReference type="Pfam" id="PF26334"/>
    </source>
</evidence>
<keyword evidence="1 4" id="KW-0808">Transferase</keyword>
<reference evidence="4 5" key="1">
    <citation type="submission" date="2019-01" db="EMBL/GenBank/DDBJ databases">
        <title>Leuconostoc litchii sp. nov., a novel lactic acid bacterium isolated from lychee.</title>
        <authorList>
            <person name="Wang L.-T."/>
        </authorList>
    </citation>
    <scope>NUCLEOTIDE SEQUENCE [LARGE SCALE GENOMIC DNA]</scope>
    <source>
        <strain evidence="4 5">MB7</strain>
    </source>
</reference>
<protein>
    <submittedName>
        <fullName evidence="4">Beta-1,6-galactofuranosyltransferase</fullName>
    </submittedName>
</protein>
<sequence>MTNYITQTIEPWMPQGALKAKSDYAKIAADFNWHTIPLERYNDKRFDDVVRQKKIHSWLSKIKPGDHVIHQFPTYMSADFEHMFLKTLKETNVHTTILIHDIEPLRLIKNDPWELGVLNSYDTLIVHSQAMYDELVHLGIHTSAIIQPFFDYLGSVTENAYFSHKINFAGTFQKSPWLKDYAGPQISLFGSKPKKWAGVEFPGSVDYCGNFDPVNILNGFHDGFGLLWDSDFEDKTYQTYTKFNAPHKASLYLRAGLPLIAWHKSAIGHLIKEYNIGFVIDSLDQIEEVFEVSQVKYATWQKNITPLAEQLQNGYFTQQTLQKLEKL</sequence>
<dbReference type="RefSeq" id="WP_148605277.1">
    <property type="nucleotide sequence ID" value="NZ_SDGY01000001.1"/>
</dbReference>
<proteinExistence type="predicted"/>
<comment type="caution">
    <text evidence="4">The sequence shown here is derived from an EMBL/GenBank/DDBJ whole genome shotgun (WGS) entry which is preliminary data.</text>
</comment>